<dbReference type="InterPro" id="IPR015927">
    <property type="entry name" value="Peptidase_S24_S26A/B/C"/>
</dbReference>
<accession>A0ABN6S3D8</accession>
<dbReference type="CDD" id="cd06529">
    <property type="entry name" value="S24_LexA-like"/>
    <property type="match status" value="1"/>
</dbReference>
<dbReference type="EMBL" id="AP026709">
    <property type="protein sequence ID" value="BDQ37751.1"/>
    <property type="molecule type" value="Genomic_DNA"/>
</dbReference>
<feature type="domain" description="Peptidase S24/S26A/S26B/S26C" evidence="8">
    <location>
        <begin position="36"/>
        <end position="147"/>
    </location>
</feature>
<name>A0ABN6S3D8_9BACT</name>
<keyword evidence="10" id="KW-1185">Reference proteome</keyword>
<evidence type="ECO:0000256" key="4">
    <source>
        <dbReference type="ARBA" id="ARBA00022813"/>
    </source>
</evidence>
<dbReference type="PANTHER" id="PTHR33516">
    <property type="entry name" value="LEXA REPRESSOR"/>
    <property type="match status" value="1"/>
</dbReference>
<sequence length="154" mass="16858">MQIYEGTGLPVSVDWVESVARADCGSHVPIVLAGEAVPAGFPSPAEEYFEKTLDLNEHLVPRPEATFFVRVCGDSMIGAAIHHDDLLVVDRSRTPRSGDVIIACVDGEFTVKRLRKTATGLELAPENPEYPPVPLSEDTDFQVWGVVQHVIHKL</sequence>
<evidence type="ECO:0000313" key="10">
    <source>
        <dbReference type="Proteomes" id="UP001317742"/>
    </source>
</evidence>
<keyword evidence="3 7" id="KW-0378">Hydrolase</keyword>
<dbReference type="Pfam" id="PF00717">
    <property type="entry name" value="Peptidase_S24"/>
    <property type="match status" value="1"/>
</dbReference>
<dbReference type="PANTHER" id="PTHR33516:SF2">
    <property type="entry name" value="LEXA REPRESSOR-RELATED"/>
    <property type="match status" value="1"/>
</dbReference>
<organism evidence="9 10">
    <name type="scientific">Pseudodesulfovibrio nedwellii</name>
    <dbReference type="NCBI Taxonomy" id="2973072"/>
    <lineage>
        <taxon>Bacteria</taxon>
        <taxon>Pseudomonadati</taxon>
        <taxon>Thermodesulfobacteriota</taxon>
        <taxon>Desulfovibrionia</taxon>
        <taxon>Desulfovibrionales</taxon>
        <taxon>Desulfovibrionaceae</taxon>
    </lineage>
</organism>
<evidence type="ECO:0000256" key="5">
    <source>
        <dbReference type="ARBA" id="ARBA00023204"/>
    </source>
</evidence>
<dbReference type="InterPro" id="IPR050077">
    <property type="entry name" value="LexA_repressor"/>
</dbReference>
<evidence type="ECO:0000313" key="9">
    <source>
        <dbReference type="EMBL" id="BDQ37751.1"/>
    </source>
</evidence>
<dbReference type="RefSeq" id="WP_281760269.1">
    <property type="nucleotide sequence ID" value="NZ_AP026709.1"/>
</dbReference>
<keyword evidence="5" id="KW-0234">DNA repair</keyword>
<dbReference type="InterPro" id="IPR006197">
    <property type="entry name" value="Peptidase_S24_LexA"/>
</dbReference>
<dbReference type="SUPFAM" id="SSF51306">
    <property type="entry name" value="LexA/Signal peptidase"/>
    <property type="match status" value="1"/>
</dbReference>
<dbReference type="InterPro" id="IPR036286">
    <property type="entry name" value="LexA/Signal_pep-like_sf"/>
</dbReference>
<evidence type="ECO:0000256" key="6">
    <source>
        <dbReference type="ARBA" id="ARBA00023236"/>
    </source>
</evidence>
<gene>
    <name evidence="9" type="primary">umuD</name>
    <name evidence="9" type="ORF">SYK_21110</name>
</gene>
<dbReference type="PRINTS" id="PR00726">
    <property type="entry name" value="LEXASERPTASE"/>
</dbReference>
<keyword evidence="2" id="KW-0227">DNA damage</keyword>
<proteinExistence type="inferred from homology"/>
<dbReference type="InterPro" id="IPR039418">
    <property type="entry name" value="LexA-like"/>
</dbReference>
<evidence type="ECO:0000259" key="8">
    <source>
        <dbReference type="Pfam" id="PF00717"/>
    </source>
</evidence>
<dbReference type="Proteomes" id="UP001317742">
    <property type="component" value="Chromosome"/>
</dbReference>
<evidence type="ECO:0000256" key="7">
    <source>
        <dbReference type="RuleBase" id="RU003991"/>
    </source>
</evidence>
<dbReference type="Gene3D" id="2.10.109.10">
    <property type="entry name" value="Umud Fragment, subunit A"/>
    <property type="match status" value="1"/>
</dbReference>
<comment type="similarity">
    <text evidence="1 7">Belongs to the peptidase S24 family.</text>
</comment>
<reference evidence="9 10" key="1">
    <citation type="submission" date="2022-08" db="EMBL/GenBank/DDBJ databases">
        <title>Genome Sequence of the sulphate-reducing bacterium, Pseudodesulfovibrio sp. SYK.</title>
        <authorList>
            <person name="Kondo R."/>
            <person name="Kataoka T."/>
        </authorList>
    </citation>
    <scope>NUCLEOTIDE SEQUENCE [LARGE SCALE GENOMIC DNA]</scope>
    <source>
        <strain evidence="9 10">SYK</strain>
    </source>
</reference>
<evidence type="ECO:0000256" key="1">
    <source>
        <dbReference type="ARBA" id="ARBA00007484"/>
    </source>
</evidence>
<protein>
    <submittedName>
        <fullName evidence="9">UmuD protein</fullName>
    </submittedName>
</protein>
<keyword evidence="6" id="KW-0742">SOS response</keyword>
<dbReference type="NCBIfam" id="NF007621">
    <property type="entry name" value="PRK10276.1"/>
    <property type="match status" value="1"/>
</dbReference>
<evidence type="ECO:0000256" key="3">
    <source>
        <dbReference type="ARBA" id="ARBA00022801"/>
    </source>
</evidence>
<keyword evidence="4 7" id="KW-0068">Autocatalytic cleavage</keyword>
<evidence type="ECO:0000256" key="2">
    <source>
        <dbReference type="ARBA" id="ARBA00022763"/>
    </source>
</evidence>